<feature type="domain" description="PHD-type" evidence="5">
    <location>
        <begin position="1"/>
        <end position="90"/>
    </location>
</feature>
<keyword evidence="4" id="KW-0862">Zinc</keyword>
<name>A0A2J8J365_PANTR</name>
<accession>A0A2J8J365</accession>
<organism evidence="6 7">
    <name type="scientific">Pan troglodytes</name>
    <name type="common">Chimpanzee</name>
    <dbReference type="NCBI Taxonomy" id="9598"/>
    <lineage>
        <taxon>Eukaryota</taxon>
        <taxon>Metazoa</taxon>
        <taxon>Chordata</taxon>
        <taxon>Craniata</taxon>
        <taxon>Vertebrata</taxon>
        <taxon>Euteleostomi</taxon>
        <taxon>Mammalia</taxon>
        <taxon>Eutheria</taxon>
        <taxon>Euarchontoglires</taxon>
        <taxon>Primates</taxon>
        <taxon>Haplorrhini</taxon>
        <taxon>Catarrhini</taxon>
        <taxon>Hominidae</taxon>
        <taxon>Pan</taxon>
    </lineage>
</organism>
<evidence type="ECO:0000259" key="5">
    <source>
        <dbReference type="PROSITE" id="PS51805"/>
    </source>
</evidence>
<proteinExistence type="predicted"/>
<dbReference type="PROSITE" id="PS51805">
    <property type="entry name" value="EPHD"/>
    <property type="match status" value="1"/>
</dbReference>
<evidence type="ECO:0000256" key="4">
    <source>
        <dbReference type="ARBA" id="ARBA00022833"/>
    </source>
</evidence>
<evidence type="ECO:0000256" key="2">
    <source>
        <dbReference type="ARBA" id="ARBA00022723"/>
    </source>
</evidence>
<gene>
    <name evidence="6" type="ORF">CK820_G0051090</name>
</gene>
<dbReference type="PANTHER" id="PTHR14955">
    <property type="entry name" value="RETINOIC ACID INDUCED 1/TRANSCRIPTION FACTOR 20"/>
    <property type="match status" value="1"/>
</dbReference>
<dbReference type="InterPro" id="IPR034732">
    <property type="entry name" value="EPHD"/>
</dbReference>
<keyword evidence="1" id="KW-0597">Phosphoprotein</keyword>
<dbReference type="GO" id="GO:0008270">
    <property type="term" value="F:zinc ion binding"/>
    <property type="evidence" value="ECO:0007669"/>
    <property type="project" value="UniProtKB-KW"/>
</dbReference>
<dbReference type="Pfam" id="PF13771">
    <property type="entry name" value="zf-HC5HC2H"/>
    <property type="match status" value="1"/>
</dbReference>
<evidence type="ECO:0000313" key="7">
    <source>
        <dbReference type="Proteomes" id="UP000236370"/>
    </source>
</evidence>
<reference evidence="6 7" key="1">
    <citation type="submission" date="2017-12" db="EMBL/GenBank/DDBJ databases">
        <title>High-resolution comparative analysis of great ape genomes.</title>
        <authorList>
            <person name="Pollen A."/>
            <person name="Hastie A."/>
            <person name="Hormozdiari F."/>
            <person name="Dougherty M."/>
            <person name="Liu R."/>
            <person name="Chaisson M."/>
            <person name="Hoppe E."/>
            <person name="Hill C."/>
            <person name="Pang A."/>
            <person name="Hillier L."/>
            <person name="Baker C."/>
            <person name="Armstrong J."/>
            <person name="Shendure J."/>
            <person name="Paten B."/>
            <person name="Wilson R."/>
            <person name="Chao H."/>
            <person name="Schneider V."/>
            <person name="Ventura M."/>
            <person name="Kronenberg Z."/>
            <person name="Murali S."/>
            <person name="Gordon D."/>
            <person name="Cantsilieris S."/>
            <person name="Munson K."/>
            <person name="Nelson B."/>
            <person name="Raja A."/>
            <person name="Underwood J."/>
            <person name="Diekhans M."/>
            <person name="Fiddes I."/>
            <person name="Haussler D."/>
            <person name="Eichler E."/>
        </authorList>
    </citation>
    <scope>NUCLEOTIDE SEQUENCE [LARGE SCALE GENOMIC DNA]</scope>
    <source>
        <strain evidence="6">Yerkes chimp pedigree #C0471</strain>
    </source>
</reference>
<dbReference type="EMBL" id="NBAG03000529">
    <property type="protein sequence ID" value="PNI17206.1"/>
    <property type="molecule type" value="Genomic_DNA"/>
</dbReference>
<keyword evidence="3" id="KW-0863">Zinc-finger</keyword>
<dbReference type="PANTHER" id="PTHR14955:SF6">
    <property type="entry name" value="RETINOIC ACID-INDUCED PROTEIN 1"/>
    <property type="match status" value="1"/>
</dbReference>
<dbReference type="InterPro" id="IPR013083">
    <property type="entry name" value="Znf_RING/FYVE/PHD"/>
</dbReference>
<dbReference type="InterPro" id="IPR052440">
    <property type="entry name" value="Trans_Reg/Chrom_Remod"/>
</dbReference>
<sequence length="155" mass="16748">AEPGGEAQEHWVHEACAVWTSGVYLVAGKLFGLQEAMKVAVDMMCSSCQEAGATIGCCHKGCLHTYHYPCASDAGTSPPRNRRALEPIQAIQGDPPWAQLPRPRPHLTLQFPSSLAPAILLSFCLPRPLLGNARDMEMRHSPGTCLRSAQSSEGR</sequence>
<comment type="caution">
    <text evidence="6">The sequence shown here is derived from an EMBL/GenBank/DDBJ whole genome shotgun (WGS) entry which is preliminary data.</text>
</comment>
<feature type="non-terminal residue" evidence="6">
    <location>
        <position position="1"/>
    </location>
</feature>
<evidence type="ECO:0000313" key="6">
    <source>
        <dbReference type="EMBL" id="PNI17206.1"/>
    </source>
</evidence>
<dbReference type="AlphaFoldDB" id="A0A2J8J365"/>
<dbReference type="Gene3D" id="3.30.40.10">
    <property type="entry name" value="Zinc/RING finger domain, C3HC4 (zinc finger)"/>
    <property type="match status" value="1"/>
</dbReference>
<keyword evidence="2" id="KW-0479">Metal-binding</keyword>
<evidence type="ECO:0000256" key="1">
    <source>
        <dbReference type="ARBA" id="ARBA00022553"/>
    </source>
</evidence>
<dbReference type="Proteomes" id="UP000236370">
    <property type="component" value="Unassembled WGS sequence"/>
</dbReference>
<evidence type="ECO:0000256" key="3">
    <source>
        <dbReference type="ARBA" id="ARBA00022771"/>
    </source>
</evidence>
<protein>
    <submittedName>
        <fullName evidence="6">RAI1 isoform 6</fullName>
    </submittedName>
</protein>